<name>A0A169QTK2_9HYPH</name>
<dbReference type="AlphaFoldDB" id="A0A169QTK2"/>
<protein>
    <submittedName>
        <fullName evidence="2">Hemagglutinin-related protein</fullName>
    </submittedName>
</protein>
<dbReference type="Proteomes" id="UP000218288">
    <property type="component" value="Chromosome"/>
</dbReference>
<organism evidence="2 3">
    <name type="scientific">Methylorubrum populi</name>
    <dbReference type="NCBI Taxonomy" id="223967"/>
    <lineage>
        <taxon>Bacteria</taxon>
        <taxon>Pseudomonadati</taxon>
        <taxon>Pseudomonadota</taxon>
        <taxon>Alphaproteobacteria</taxon>
        <taxon>Hyphomicrobiales</taxon>
        <taxon>Methylobacteriaceae</taxon>
        <taxon>Methylorubrum</taxon>
    </lineage>
</organism>
<feature type="compositionally biased region" description="Basic and acidic residues" evidence="1">
    <location>
        <begin position="1"/>
        <end position="11"/>
    </location>
</feature>
<evidence type="ECO:0000313" key="3">
    <source>
        <dbReference type="Proteomes" id="UP000218288"/>
    </source>
</evidence>
<evidence type="ECO:0000313" key="2">
    <source>
        <dbReference type="EMBL" id="BAU89948.1"/>
    </source>
</evidence>
<feature type="region of interest" description="Disordered" evidence="1">
    <location>
        <begin position="1"/>
        <end position="34"/>
    </location>
</feature>
<accession>A0A169QTK2</accession>
<dbReference type="OrthoDB" id="9774290at2"/>
<proteinExistence type="predicted"/>
<dbReference type="RefSeq" id="WP_157914136.1">
    <property type="nucleotide sequence ID" value="NZ_AP014809.1"/>
</dbReference>
<evidence type="ECO:0000256" key="1">
    <source>
        <dbReference type="SAM" id="MobiDB-lite"/>
    </source>
</evidence>
<sequence>MHRRPEPEARHGRQRNGLGPVTDGAAAFGVRPPLLDGGLEAAEAYPTVPGQAQAPSPDFSAPASGDELAFRGNLGWGRTRNGDVVLAWPNFLVEIGRAIAYPGRVLNGEVQVFDPATGRPTDEALANAWTAAGLVGGGTGSFVTRGAVEAAFGAGPVRVLRGAGPHGLNVTEGVAVTGARAIDLGQAYEVGVRGLYDSKAFQARRYSAVLETGRVTGVADNVAIIGGKSTAVEFKFVDDWANSLRNPASPNGGRAWAVAEQRAMVDQAKRWANGFAGELFITRTALNLRPIIGISSAKQLLIIFGSSSHQLCVREFCDAVDGRNPR</sequence>
<reference evidence="2 3" key="1">
    <citation type="journal article" date="2016" name="Genome Announc.">
        <title>Complete Genome Sequence of Methylobacterium populi P-1M, Isolated from Pink-Pigmented Household Biofilm.</title>
        <authorList>
            <person name="Morohoshi T."/>
            <person name="Ikeda T."/>
        </authorList>
    </citation>
    <scope>NUCLEOTIDE SEQUENCE [LARGE SCALE GENOMIC DNA]</scope>
    <source>
        <strain evidence="2 3">P-1M</strain>
    </source>
</reference>
<gene>
    <name evidence="2" type="ORF">MPPM_1343</name>
</gene>
<dbReference type="EMBL" id="AP014809">
    <property type="protein sequence ID" value="BAU89948.1"/>
    <property type="molecule type" value="Genomic_DNA"/>
</dbReference>